<evidence type="ECO:0000256" key="1">
    <source>
        <dbReference type="SAM" id="Phobius"/>
    </source>
</evidence>
<protein>
    <submittedName>
        <fullName evidence="2">Uncharacterized protein</fullName>
    </submittedName>
</protein>
<feature type="transmembrane region" description="Helical" evidence="1">
    <location>
        <begin position="122"/>
        <end position="144"/>
    </location>
</feature>
<keyword evidence="1" id="KW-1133">Transmembrane helix</keyword>
<feature type="transmembrane region" description="Helical" evidence="1">
    <location>
        <begin position="225"/>
        <end position="249"/>
    </location>
</feature>
<evidence type="ECO:0000313" key="3">
    <source>
        <dbReference type="Proteomes" id="UP000679179"/>
    </source>
</evidence>
<feature type="transmembrane region" description="Helical" evidence="1">
    <location>
        <begin position="255"/>
        <end position="273"/>
    </location>
</feature>
<feature type="transmembrane region" description="Helical" evidence="1">
    <location>
        <begin position="64"/>
        <end position="85"/>
    </location>
</feature>
<reference evidence="2" key="1">
    <citation type="submission" date="2021-03" db="EMBL/GenBank/DDBJ databases">
        <title>Taxonomic study of Clostridium polyendosporum from meadow-gley soil under rice.</title>
        <authorList>
            <person name="Kobayashi H."/>
            <person name="Tanizawa Y."/>
            <person name="Yagura M."/>
        </authorList>
    </citation>
    <scope>NUCLEOTIDE SEQUENCE</scope>
    <source>
        <strain evidence="2">JCM 30710</strain>
    </source>
</reference>
<feature type="transmembrane region" description="Helical" evidence="1">
    <location>
        <begin position="326"/>
        <end position="349"/>
    </location>
</feature>
<dbReference type="EMBL" id="BOPZ01000001">
    <property type="protein sequence ID" value="GIM27381.1"/>
    <property type="molecule type" value="Genomic_DNA"/>
</dbReference>
<feature type="transmembrane region" description="Helical" evidence="1">
    <location>
        <begin position="35"/>
        <end position="52"/>
    </location>
</feature>
<feature type="transmembrane region" description="Helical" evidence="1">
    <location>
        <begin position="91"/>
        <end position="110"/>
    </location>
</feature>
<evidence type="ECO:0000313" key="2">
    <source>
        <dbReference type="EMBL" id="GIM27381.1"/>
    </source>
</evidence>
<dbReference type="Proteomes" id="UP000679179">
    <property type="component" value="Unassembled WGS sequence"/>
</dbReference>
<organism evidence="2 3">
    <name type="scientific">Clostridium polyendosporum</name>
    <dbReference type="NCBI Taxonomy" id="69208"/>
    <lineage>
        <taxon>Bacteria</taxon>
        <taxon>Bacillati</taxon>
        <taxon>Bacillota</taxon>
        <taxon>Clostridia</taxon>
        <taxon>Eubacteriales</taxon>
        <taxon>Clostridiaceae</taxon>
        <taxon>Clostridium</taxon>
    </lineage>
</organism>
<keyword evidence="1" id="KW-0472">Membrane</keyword>
<sequence length="419" mass="48573">MINSNKIITNIITILLIISAYTMRPTVLGQNYTNIAMILLIVALIIFFAYGYSKKYNILNLNTIPILIMCYIFWIYLGFQAIFLNNSNIDFVLKSIISNIISISVFSLVLEDDELNYKFFKIFIVIIVICCVSYIITFIINIFIDIDKIYLFRLPVRGYNYESGKVYIPFTISYGKFLINNNFETIRLLGLFRESGIFQCFIIWSIFICDYYFKSSKIIKLILVFGLFGTFSTISIINLFFAYALNIILNKKYSIKKYILAFCVLILGVYLIFNMPYFGIKGKLGYGQASITDRLDGFKVGENILREQPLFGNGYFYYTDKRNTGINLISSIGQIGLLGLFLYFLIYLLSLFSTNFSKKLIVAMSPIIITLLFSQPIFDAPLIFILLLIKYQPEKIKSADWRMYETKRIKRRNTSSIHT</sequence>
<keyword evidence="1" id="KW-0812">Transmembrane</keyword>
<accession>A0A919RVX2</accession>
<dbReference type="AlphaFoldDB" id="A0A919RVX2"/>
<feature type="transmembrane region" description="Helical" evidence="1">
    <location>
        <begin position="7"/>
        <end position="23"/>
    </location>
</feature>
<gene>
    <name evidence="2" type="ORF">CPJCM30710_00470</name>
</gene>
<name>A0A919RVX2_9CLOT</name>
<feature type="transmembrane region" description="Helical" evidence="1">
    <location>
        <begin position="196"/>
        <end position="213"/>
    </location>
</feature>
<comment type="caution">
    <text evidence="2">The sequence shown here is derived from an EMBL/GenBank/DDBJ whole genome shotgun (WGS) entry which is preliminary data.</text>
</comment>
<keyword evidence="3" id="KW-1185">Reference proteome</keyword>
<dbReference type="RefSeq" id="WP_212902145.1">
    <property type="nucleotide sequence ID" value="NZ_BOPZ01000001.1"/>
</dbReference>
<proteinExistence type="predicted"/>
<feature type="transmembrane region" description="Helical" evidence="1">
    <location>
        <begin position="361"/>
        <end position="389"/>
    </location>
</feature>